<reference evidence="2" key="3">
    <citation type="submission" date="2022-01" db="UniProtKB">
        <authorList>
            <consortium name="EnsemblPlants"/>
        </authorList>
    </citation>
    <scope>IDENTIFICATION</scope>
    <source>
        <strain evidence="2">subsp. vulgare</strain>
    </source>
</reference>
<reference evidence="2" key="2">
    <citation type="submission" date="2020-10" db="EMBL/GenBank/DDBJ databases">
        <authorList>
            <person name="Scholz U."/>
            <person name="Mascher M."/>
            <person name="Fiebig A."/>
        </authorList>
    </citation>
    <scope>NUCLEOTIDE SEQUENCE [LARGE SCALE GENOMIC DNA]</scope>
    <source>
        <strain evidence="2">cv. Morex</strain>
    </source>
</reference>
<dbReference type="InterPro" id="IPR002156">
    <property type="entry name" value="RNaseH_domain"/>
</dbReference>
<dbReference type="Gramene" id="HORVU.MOREX.r3.5HG0485120.1">
    <property type="protein sequence ID" value="HORVU.MOREX.r3.5HG0485120.1.CDS1"/>
    <property type="gene ID" value="HORVU.MOREX.r3.5HG0485120"/>
</dbReference>
<evidence type="ECO:0000259" key="1">
    <source>
        <dbReference type="Pfam" id="PF13456"/>
    </source>
</evidence>
<sequence length="137" mass="15152">MILRNASGGVIFAVYRKLFHCNDALEAELHAILEGIKLTVEHSNSTIMVQSDCVLALKAISDASLDRSTYDHMIREIKFLLSDRVFVSVQNSRDQNRVADCLANFGRCGDSTSCWLGQAPPCVSDLVAEDYNSVNLK</sequence>
<name>A0A8I6Y9J3_HORVV</name>
<dbReference type="InterPro" id="IPR053151">
    <property type="entry name" value="RNase_H-like"/>
</dbReference>
<proteinExistence type="predicted"/>
<dbReference type="PANTHER" id="PTHR47723">
    <property type="entry name" value="OS05G0353850 PROTEIN"/>
    <property type="match status" value="1"/>
</dbReference>
<feature type="domain" description="RNase H type-1" evidence="1">
    <location>
        <begin position="1"/>
        <end position="105"/>
    </location>
</feature>
<keyword evidence="3" id="KW-1185">Reference proteome</keyword>
<dbReference type="Proteomes" id="UP000011116">
    <property type="component" value="Chromosome 5H"/>
</dbReference>
<dbReference type="CDD" id="cd06222">
    <property type="entry name" value="RNase_H_like"/>
    <property type="match status" value="1"/>
</dbReference>
<dbReference type="SUPFAM" id="SSF53098">
    <property type="entry name" value="Ribonuclease H-like"/>
    <property type="match status" value="1"/>
</dbReference>
<dbReference type="InterPro" id="IPR012337">
    <property type="entry name" value="RNaseH-like_sf"/>
</dbReference>
<dbReference type="GO" id="GO:0003676">
    <property type="term" value="F:nucleic acid binding"/>
    <property type="evidence" value="ECO:0007669"/>
    <property type="project" value="InterPro"/>
</dbReference>
<dbReference type="EnsemblPlants" id="HORVU.MOREX.r3.5HG0485120.1">
    <property type="protein sequence ID" value="HORVU.MOREX.r3.5HG0485120.1.CDS1"/>
    <property type="gene ID" value="HORVU.MOREX.r3.5HG0485120"/>
</dbReference>
<dbReference type="InterPro" id="IPR044730">
    <property type="entry name" value="RNase_H-like_dom_plant"/>
</dbReference>
<organism evidence="2 3">
    <name type="scientific">Hordeum vulgare subsp. vulgare</name>
    <name type="common">Domesticated barley</name>
    <dbReference type="NCBI Taxonomy" id="112509"/>
    <lineage>
        <taxon>Eukaryota</taxon>
        <taxon>Viridiplantae</taxon>
        <taxon>Streptophyta</taxon>
        <taxon>Embryophyta</taxon>
        <taxon>Tracheophyta</taxon>
        <taxon>Spermatophyta</taxon>
        <taxon>Magnoliopsida</taxon>
        <taxon>Liliopsida</taxon>
        <taxon>Poales</taxon>
        <taxon>Poaceae</taxon>
        <taxon>BOP clade</taxon>
        <taxon>Pooideae</taxon>
        <taxon>Triticodae</taxon>
        <taxon>Triticeae</taxon>
        <taxon>Hordeinae</taxon>
        <taxon>Hordeum</taxon>
    </lineage>
</organism>
<accession>A0A8I6Y9J3</accession>
<evidence type="ECO:0000313" key="2">
    <source>
        <dbReference type="EnsemblPlants" id="HORVU.MOREX.r3.5HG0485120.1.CDS1"/>
    </source>
</evidence>
<dbReference type="Gene3D" id="3.30.420.10">
    <property type="entry name" value="Ribonuclease H-like superfamily/Ribonuclease H"/>
    <property type="match status" value="1"/>
</dbReference>
<dbReference type="Pfam" id="PF13456">
    <property type="entry name" value="RVT_3"/>
    <property type="match status" value="1"/>
</dbReference>
<protein>
    <recommendedName>
        <fullName evidence="1">RNase H type-1 domain-containing protein</fullName>
    </recommendedName>
</protein>
<evidence type="ECO:0000313" key="3">
    <source>
        <dbReference type="Proteomes" id="UP000011116"/>
    </source>
</evidence>
<dbReference type="AlphaFoldDB" id="A0A8I6Y9J3"/>
<dbReference type="GO" id="GO:0004523">
    <property type="term" value="F:RNA-DNA hybrid ribonuclease activity"/>
    <property type="evidence" value="ECO:0007669"/>
    <property type="project" value="InterPro"/>
</dbReference>
<dbReference type="PANTHER" id="PTHR47723:SF24">
    <property type="entry name" value="RNASE H TYPE-1 DOMAIN-CONTAINING PROTEIN"/>
    <property type="match status" value="1"/>
</dbReference>
<dbReference type="InterPro" id="IPR036397">
    <property type="entry name" value="RNaseH_sf"/>
</dbReference>
<reference evidence="3" key="1">
    <citation type="journal article" date="2012" name="Nature">
        <title>A physical, genetic and functional sequence assembly of the barley genome.</title>
        <authorList>
            <consortium name="The International Barley Genome Sequencing Consortium"/>
            <person name="Mayer K.F."/>
            <person name="Waugh R."/>
            <person name="Brown J.W."/>
            <person name="Schulman A."/>
            <person name="Langridge P."/>
            <person name="Platzer M."/>
            <person name="Fincher G.B."/>
            <person name="Muehlbauer G.J."/>
            <person name="Sato K."/>
            <person name="Close T.J."/>
            <person name="Wise R.P."/>
            <person name="Stein N."/>
        </authorList>
    </citation>
    <scope>NUCLEOTIDE SEQUENCE [LARGE SCALE GENOMIC DNA]</scope>
    <source>
        <strain evidence="3">cv. Morex</strain>
    </source>
</reference>